<name>A0ABM7SBR2_9HELI</name>
<protein>
    <submittedName>
        <fullName evidence="1">Lipoprotein</fullName>
    </submittedName>
</protein>
<dbReference type="RefSeq" id="WP_221279338.1">
    <property type="nucleotide sequence ID" value="NZ_AP024814.1"/>
</dbReference>
<accession>A0ABM7SBR2</accession>
<evidence type="ECO:0000313" key="2">
    <source>
        <dbReference type="Proteomes" id="UP000826775"/>
    </source>
</evidence>
<dbReference type="EMBL" id="AP024814">
    <property type="protein sequence ID" value="BCZ18083.1"/>
    <property type="molecule type" value="Genomic_DNA"/>
</dbReference>
<dbReference type="Proteomes" id="UP000826775">
    <property type="component" value="Chromosome"/>
</dbReference>
<reference evidence="1 2" key="1">
    <citation type="submission" date="2021-07" db="EMBL/GenBank/DDBJ databases">
        <title>Novel Helicobacter sp. Isolated from a dog.</title>
        <authorList>
            <person name="Rimbara E."/>
            <person name="Suzuki M."/>
        </authorList>
    </citation>
    <scope>NUCLEOTIDE SEQUENCE [LARGE SCALE GENOMIC DNA]</scope>
    <source>
        <strain evidence="2">NHP19-003</strain>
    </source>
</reference>
<organism evidence="1 2">
    <name type="scientific">Helicobacter gastrocanis</name>
    <dbReference type="NCBI Taxonomy" id="2849641"/>
    <lineage>
        <taxon>Bacteria</taxon>
        <taxon>Pseudomonadati</taxon>
        <taxon>Campylobacterota</taxon>
        <taxon>Epsilonproteobacteria</taxon>
        <taxon>Campylobacterales</taxon>
        <taxon>Helicobacteraceae</taxon>
        <taxon>Helicobacter</taxon>
    </lineage>
</organism>
<proteinExistence type="predicted"/>
<sequence>MHWLFLVFLVLLSGCKEHFDTTYMPDFIDEKRTQATRKGEIIKDLRPVVSVFITHLNDVDPVTYHQREFFFVELFAQDRSIYENGGISYTLYGVDNKEYTPMWVRPIDKDEFDKILHTTNRYTKAYLVAFEKLGYLAEQDAKITMQIDGLGEMHFNFATQVPIPKF</sequence>
<keyword evidence="2" id="KW-1185">Reference proteome</keyword>
<evidence type="ECO:0000313" key="1">
    <source>
        <dbReference type="EMBL" id="BCZ18083.1"/>
    </source>
</evidence>
<keyword evidence="1" id="KW-0449">Lipoprotein</keyword>
<gene>
    <name evidence="1" type="ORF">NHP190003_13650</name>
</gene>